<dbReference type="AlphaFoldDB" id="A0A553N315"/>
<proteinExistence type="inferred from homology"/>
<feature type="domain" description="SH2" evidence="15">
    <location>
        <begin position="631"/>
        <end position="721"/>
    </location>
</feature>
<dbReference type="FunFam" id="1.20.1050.20:FF:000003">
    <property type="entry name" value="Signal transducer and activator of transcription"/>
    <property type="match status" value="1"/>
</dbReference>
<dbReference type="Gene3D" id="1.10.532.10">
    <property type="entry name" value="STAT transcription factor, N-terminal domain"/>
    <property type="match status" value="1"/>
</dbReference>
<dbReference type="InterPro" id="IPR035855">
    <property type="entry name" value="STAT3_SH2"/>
</dbReference>
<dbReference type="Gene3D" id="2.60.40.630">
    <property type="entry name" value="STAT transcription factor, DNA-binding domain"/>
    <property type="match status" value="1"/>
</dbReference>
<feature type="coiled-coil region" evidence="14">
    <location>
        <begin position="140"/>
        <end position="167"/>
    </location>
</feature>
<keyword evidence="4 13" id="KW-0963">Cytoplasm</keyword>
<sequence length="855" mass="98279">MAQWNQLQQLETRYLEQLYHLYSDSFPMELRQFLAPWIESQDWAYAANKESHATLVFHNLLGEIDQQYSRFLQENNVLYQHNLRRIKQHLQSKYLEKPMEIARIVARCLWEEQRLLQTATTAQQDGQAAHPTGTVVTEKQQILEHNLQDIRKRVQDMEQKMKMLENLQDDFDFNYKTLKSAGELSQDQNGNSQAAATRQKMSQLEQMLSALDQLRRQIVTEMAGLLSAMDFVQKNLTDDELADWKRRQQIACIGGPPNICLDRLETWITSLAESQLQIRQQIRKLEELQQKVSYKGDPIIQHRPALEEKIVNLFRNLMKSAFVVERQPCMPMHPDRPLVIKTGVQFTTKVRLLVKFPELNYQLKIKVCIDKESGDVAAIRGSRKFNILGTNTKVMNMEESNNGSLSAEFKHLTLREQRCGNGGRTNSDASLIVTEELHLITFETEVYHQGLKIDLETHSLPVVVISNICQMPNAWASILWYNMLTNHPKNVNFFTKPPVGTWDQVAEVLSWQFSSTTKRGLTIEQLTTLAEKLLGESVFAHWSRVKLHQQMQRDSEKKRNLMVRKLYRDSEGHELMDRQRDMQGGPCVNYSGCQITWAKFCKENMAGKGFSFWVWLDNIIDLVKKYILALWNEGYIMGFISKERERAILSPKPPGTFLLRFSESSKEGGITFTWVEKDINGKTQIQSVEPYTKQQLNSMSFAEIIISYKIMDATNILVSPLVYLYPDIPKEEAFGKYCRPEAQPEIDFPDTGLIQPYLKTKFICVTPCPSVIMDFPESELMGNVFPGTNSGNTSDLFPMSPRTLDSLMHNEAAEANPGPLESLTLDMELSNDHPSPMREGFGASTVSDMDTCRNV</sequence>
<dbReference type="GO" id="GO:0060429">
    <property type="term" value="P:epithelium development"/>
    <property type="evidence" value="ECO:0007669"/>
    <property type="project" value="UniProtKB-ARBA"/>
</dbReference>
<dbReference type="Gene3D" id="3.30.505.10">
    <property type="entry name" value="SH2 domain"/>
    <property type="match status" value="1"/>
</dbReference>
<reference evidence="16 17" key="1">
    <citation type="journal article" date="2019" name="Sci. Data">
        <title>Hybrid genome assembly and annotation of Danionella translucida.</title>
        <authorList>
            <person name="Kadobianskyi M."/>
            <person name="Schulze L."/>
            <person name="Schuelke M."/>
            <person name="Judkewitz B."/>
        </authorList>
    </citation>
    <scope>NUCLEOTIDE SEQUENCE [LARGE SCALE GENOMIC DNA]</scope>
    <source>
        <strain evidence="16 17">Bolton</strain>
    </source>
</reference>
<dbReference type="InterPro" id="IPR008967">
    <property type="entry name" value="p53-like_TF_DNA-bd_sf"/>
</dbReference>
<dbReference type="Gene3D" id="1.20.1050.20">
    <property type="entry name" value="STAT transcription factor, all-alpha domain"/>
    <property type="match status" value="1"/>
</dbReference>
<protein>
    <recommendedName>
        <fullName evidence="13">Signal transducer and activator of transcription</fullName>
    </recommendedName>
</protein>
<evidence type="ECO:0000256" key="14">
    <source>
        <dbReference type="SAM" id="Coils"/>
    </source>
</evidence>
<gene>
    <name evidence="16" type="ORF">DNTS_035246</name>
</gene>
<evidence type="ECO:0000256" key="2">
    <source>
        <dbReference type="ARBA" id="ARBA00004496"/>
    </source>
</evidence>
<keyword evidence="11 13" id="KW-0539">Nucleus</keyword>
<keyword evidence="9 13" id="KW-0010">Activator</keyword>
<comment type="similarity">
    <text evidence="3 13">Belongs to the transcription factor STAT family.</text>
</comment>
<evidence type="ECO:0000256" key="11">
    <source>
        <dbReference type="ARBA" id="ARBA00023242"/>
    </source>
</evidence>
<dbReference type="InterPro" id="IPR048988">
    <property type="entry name" value="STAT_linker"/>
</dbReference>
<keyword evidence="6 12" id="KW-0727">SH2 domain</keyword>
<dbReference type="InterPro" id="IPR015988">
    <property type="entry name" value="STAT_TF_CC"/>
</dbReference>
<dbReference type="Proteomes" id="UP000316079">
    <property type="component" value="Unassembled WGS sequence"/>
</dbReference>
<keyword evidence="8 13" id="KW-0238">DNA-binding</keyword>
<evidence type="ECO:0000256" key="3">
    <source>
        <dbReference type="ARBA" id="ARBA00005586"/>
    </source>
</evidence>
<dbReference type="SUPFAM" id="SSF47655">
    <property type="entry name" value="STAT"/>
    <property type="match status" value="1"/>
</dbReference>
<dbReference type="Pfam" id="PF02864">
    <property type="entry name" value="STAT_bind"/>
    <property type="match status" value="1"/>
</dbReference>
<dbReference type="InterPro" id="IPR013800">
    <property type="entry name" value="STAT_TF_alpha"/>
</dbReference>
<dbReference type="FunFam" id="3.30.505.10:FF:000003">
    <property type="entry name" value="Signal transducer and activator of transcription"/>
    <property type="match status" value="1"/>
</dbReference>
<dbReference type="Pfam" id="PF21354">
    <property type="entry name" value="STAT_linker"/>
    <property type="match status" value="2"/>
</dbReference>
<keyword evidence="17" id="KW-1185">Reference proteome</keyword>
<dbReference type="FunFam" id="1.10.532.10:FF:000001">
    <property type="entry name" value="Signal transducer and activator of transcription"/>
    <property type="match status" value="1"/>
</dbReference>
<dbReference type="CDD" id="cd10374">
    <property type="entry name" value="SH2_STAT3"/>
    <property type="match status" value="1"/>
</dbReference>
<dbReference type="GO" id="GO:0007165">
    <property type="term" value="P:signal transduction"/>
    <property type="evidence" value="ECO:0007669"/>
    <property type="project" value="InterPro"/>
</dbReference>
<dbReference type="GO" id="GO:0003700">
    <property type="term" value="F:DNA-binding transcription factor activity"/>
    <property type="evidence" value="ECO:0007669"/>
    <property type="project" value="InterPro"/>
</dbReference>
<dbReference type="InterPro" id="IPR000980">
    <property type="entry name" value="SH2"/>
</dbReference>
<dbReference type="FunFam" id="2.60.40.630:FF:000012">
    <property type="entry name" value="Signal transducer and activator of transcription 3"/>
    <property type="match status" value="1"/>
</dbReference>
<accession>A0A553N315</accession>
<dbReference type="InterPro" id="IPR001217">
    <property type="entry name" value="STAT"/>
</dbReference>
<dbReference type="GO" id="GO:0005737">
    <property type="term" value="C:cytoplasm"/>
    <property type="evidence" value="ECO:0007669"/>
    <property type="project" value="UniProtKB-SubCell"/>
</dbReference>
<dbReference type="InterPro" id="IPR013799">
    <property type="entry name" value="STAT_TF_prot_interaction"/>
</dbReference>
<dbReference type="SUPFAM" id="SSF55550">
    <property type="entry name" value="SH2 domain"/>
    <property type="match status" value="1"/>
</dbReference>
<dbReference type="InterPro" id="IPR012345">
    <property type="entry name" value="STAT_TF_DNA-bd_N"/>
</dbReference>
<evidence type="ECO:0000313" key="16">
    <source>
        <dbReference type="EMBL" id="TRY59820.1"/>
    </source>
</evidence>
<dbReference type="Pfam" id="PF00017">
    <property type="entry name" value="SH2"/>
    <property type="match status" value="1"/>
</dbReference>
<dbReference type="SMART" id="SM00964">
    <property type="entry name" value="STAT_int"/>
    <property type="match status" value="1"/>
</dbReference>
<evidence type="ECO:0000256" key="12">
    <source>
        <dbReference type="PROSITE-ProRule" id="PRU00191"/>
    </source>
</evidence>
<dbReference type="PANTHER" id="PTHR11801">
    <property type="entry name" value="SIGNAL TRANSDUCER AND ACTIVATOR OF TRANSCRIPTION"/>
    <property type="match status" value="1"/>
</dbReference>
<dbReference type="Gene3D" id="1.10.238.10">
    <property type="entry name" value="EF-hand"/>
    <property type="match status" value="1"/>
</dbReference>
<dbReference type="PROSITE" id="PS50001">
    <property type="entry name" value="SH2"/>
    <property type="match status" value="1"/>
</dbReference>
<dbReference type="GO" id="GO:0009653">
    <property type="term" value="P:anatomical structure morphogenesis"/>
    <property type="evidence" value="ECO:0007669"/>
    <property type="project" value="UniProtKB-ARBA"/>
</dbReference>
<dbReference type="InterPro" id="IPR036860">
    <property type="entry name" value="SH2_dom_sf"/>
</dbReference>
<dbReference type="SUPFAM" id="SSF49417">
    <property type="entry name" value="p53-like transcription factors"/>
    <property type="match status" value="1"/>
</dbReference>
<dbReference type="CDD" id="cd16847">
    <property type="entry name" value="STAT3_DBD"/>
    <property type="match status" value="1"/>
</dbReference>
<dbReference type="SUPFAM" id="SSF48092">
    <property type="entry name" value="Transcription factor STAT-4 N-domain"/>
    <property type="match status" value="1"/>
</dbReference>
<evidence type="ECO:0000256" key="4">
    <source>
        <dbReference type="ARBA" id="ARBA00022490"/>
    </source>
</evidence>
<name>A0A553N315_9TELE</name>
<dbReference type="STRING" id="623744.A0A553N315"/>
<evidence type="ECO:0000256" key="9">
    <source>
        <dbReference type="ARBA" id="ARBA00023159"/>
    </source>
</evidence>
<evidence type="ECO:0000256" key="10">
    <source>
        <dbReference type="ARBA" id="ARBA00023163"/>
    </source>
</evidence>
<keyword evidence="14" id="KW-0175">Coiled coil</keyword>
<organism evidence="16 17">
    <name type="scientific">Danionella cerebrum</name>
    <dbReference type="NCBI Taxonomy" id="2873325"/>
    <lineage>
        <taxon>Eukaryota</taxon>
        <taxon>Metazoa</taxon>
        <taxon>Chordata</taxon>
        <taxon>Craniata</taxon>
        <taxon>Vertebrata</taxon>
        <taxon>Euteleostomi</taxon>
        <taxon>Actinopterygii</taxon>
        <taxon>Neopterygii</taxon>
        <taxon>Teleostei</taxon>
        <taxon>Ostariophysi</taxon>
        <taxon>Cypriniformes</taxon>
        <taxon>Danionidae</taxon>
        <taxon>Danioninae</taxon>
        <taxon>Danionella</taxon>
    </lineage>
</organism>
<evidence type="ECO:0000256" key="8">
    <source>
        <dbReference type="ARBA" id="ARBA00023125"/>
    </source>
</evidence>
<evidence type="ECO:0000256" key="1">
    <source>
        <dbReference type="ARBA" id="ARBA00004123"/>
    </source>
</evidence>
<evidence type="ECO:0000259" key="15">
    <source>
        <dbReference type="PROSITE" id="PS50001"/>
    </source>
</evidence>
<dbReference type="GO" id="GO:0003677">
    <property type="term" value="F:DNA binding"/>
    <property type="evidence" value="ECO:0007669"/>
    <property type="project" value="UniProtKB-KW"/>
</dbReference>
<comment type="subcellular location">
    <subcellularLocation>
        <location evidence="2 13">Cytoplasm</location>
    </subcellularLocation>
    <subcellularLocation>
        <location evidence="1 13">Nucleus</location>
    </subcellularLocation>
</comment>
<dbReference type="InterPro" id="IPR013801">
    <property type="entry name" value="STAT_TF_DNA-bd"/>
</dbReference>
<dbReference type="GO" id="GO:0005634">
    <property type="term" value="C:nucleus"/>
    <property type="evidence" value="ECO:0007669"/>
    <property type="project" value="UniProtKB-SubCell"/>
</dbReference>
<keyword evidence="7 13" id="KW-0805">Transcription regulation</keyword>
<evidence type="ECO:0000256" key="5">
    <source>
        <dbReference type="ARBA" id="ARBA00022553"/>
    </source>
</evidence>
<keyword evidence="5 13" id="KW-0597">Phosphoprotein</keyword>
<dbReference type="OrthoDB" id="19300at2759"/>
<dbReference type="InterPro" id="IPR036535">
    <property type="entry name" value="STAT_N_sf"/>
</dbReference>
<evidence type="ECO:0000256" key="6">
    <source>
        <dbReference type="ARBA" id="ARBA00022999"/>
    </source>
</evidence>
<evidence type="ECO:0000256" key="7">
    <source>
        <dbReference type="ARBA" id="ARBA00023015"/>
    </source>
</evidence>
<comment type="caution">
    <text evidence="16">The sequence shown here is derived from an EMBL/GenBank/DDBJ whole genome shotgun (WGS) entry which is preliminary data.</text>
</comment>
<dbReference type="EMBL" id="SRMA01027102">
    <property type="protein sequence ID" value="TRY59820.1"/>
    <property type="molecule type" value="Genomic_DNA"/>
</dbReference>
<keyword evidence="10 13" id="KW-0804">Transcription</keyword>
<evidence type="ECO:0000313" key="17">
    <source>
        <dbReference type="Proteomes" id="UP000316079"/>
    </source>
</evidence>
<evidence type="ECO:0000256" key="13">
    <source>
        <dbReference type="RuleBase" id="RU046415"/>
    </source>
</evidence>
<dbReference type="Pfam" id="PF02865">
    <property type="entry name" value="STAT_int"/>
    <property type="match status" value="1"/>
</dbReference>
<dbReference type="Pfam" id="PF01017">
    <property type="entry name" value="STAT_alpha"/>
    <property type="match status" value="1"/>
</dbReference>